<gene>
    <name evidence="2" type="ORF">DM860_011872</name>
</gene>
<reference evidence="2 3" key="1">
    <citation type="submission" date="2018-06" db="EMBL/GenBank/DDBJ databases">
        <title>The Genome of Cuscuta australis (Dodder) Provides Insight into the Evolution of Plant Parasitism.</title>
        <authorList>
            <person name="Liu H."/>
        </authorList>
    </citation>
    <scope>NUCLEOTIDE SEQUENCE [LARGE SCALE GENOMIC DNA]</scope>
    <source>
        <strain evidence="3">cv. Yunnan</strain>
        <tissue evidence="2">Vines</tissue>
    </source>
</reference>
<keyword evidence="3" id="KW-1185">Reference proteome</keyword>
<dbReference type="EMBL" id="NQVE01000175">
    <property type="protein sequence ID" value="RAL42089.1"/>
    <property type="molecule type" value="Genomic_DNA"/>
</dbReference>
<name>A0A328DCW5_9ASTE</name>
<sequence length="99" mass="11851">MLEKFDRMDSKLSNSDRGINELFQRQMNSEKALNDLQNEFQSLNQFANMFQKEPHSQTFACVQFPLHDEVELKQDFEFESVYGWEYFECAFDSKNEFSP</sequence>
<protein>
    <submittedName>
        <fullName evidence="2">Uncharacterized protein</fullName>
    </submittedName>
</protein>
<evidence type="ECO:0000313" key="3">
    <source>
        <dbReference type="Proteomes" id="UP000249390"/>
    </source>
</evidence>
<organism evidence="2 3">
    <name type="scientific">Cuscuta australis</name>
    <dbReference type="NCBI Taxonomy" id="267555"/>
    <lineage>
        <taxon>Eukaryota</taxon>
        <taxon>Viridiplantae</taxon>
        <taxon>Streptophyta</taxon>
        <taxon>Embryophyta</taxon>
        <taxon>Tracheophyta</taxon>
        <taxon>Spermatophyta</taxon>
        <taxon>Magnoliopsida</taxon>
        <taxon>eudicotyledons</taxon>
        <taxon>Gunneridae</taxon>
        <taxon>Pentapetalae</taxon>
        <taxon>asterids</taxon>
        <taxon>lamiids</taxon>
        <taxon>Solanales</taxon>
        <taxon>Convolvulaceae</taxon>
        <taxon>Cuscuteae</taxon>
        <taxon>Cuscuta</taxon>
        <taxon>Cuscuta subgen. Grammica</taxon>
        <taxon>Cuscuta sect. Cleistogrammica</taxon>
    </lineage>
</organism>
<dbReference type="Proteomes" id="UP000249390">
    <property type="component" value="Unassembled WGS sequence"/>
</dbReference>
<evidence type="ECO:0000256" key="1">
    <source>
        <dbReference type="SAM" id="Coils"/>
    </source>
</evidence>
<comment type="caution">
    <text evidence="2">The sequence shown here is derived from an EMBL/GenBank/DDBJ whole genome shotgun (WGS) entry which is preliminary data.</text>
</comment>
<keyword evidence="1" id="KW-0175">Coiled coil</keyword>
<accession>A0A328DCW5</accession>
<evidence type="ECO:0000313" key="2">
    <source>
        <dbReference type="EMBL" id="RAL42089.1"/>
    </source>
</evidence>
<feature type="coiled-coil region" evidence="1">
    <location>
        <begin position="19"/>
        <end position="53"/>
    </location>
</feature>
<proteinExistence type="predicted"/>
<dbReference type="AlphaFoldDB" id="A0A328DCW5"/>